<keyword evidence="3" id="KW-1185">Reference proteome</keyword>
<organism evidence="2 3">
    <name type="scientific">Luteolibacter pohnpeiensis</name>
    <dbReference type="NCBI Taxonomy" id="454153"/>
    <lineage>
        <taxon>Bacteria</taxon>
        <taxon>Pseudomonadati</taxon>
        <taxon>Verrucomicrobiota</taxon>
        <taxon>Verrucomicrobiia</taxon>
        <taxon>Verrucomicrobiales</taxon>
        <taxon>Verrucomicrobiaceae</taxon>
        <taxon>Luteolibacter</taxon>
    </lineage>
</organism>
<reference evidence="2" key="1">
    <citation type="submission" date="2021-01" db="EMBL/GenBank/DDBJ databases">
        <title>Modified the classification status of verrucomicrobia.</title>
        <authorList>
            <person name="Feng X."/>
        </authorList>
    </citation>
    <scope>NUCLEOTIDE SEQUENCE</scope>
    <source>
        <strain evidence="2">KCTC 22041</strain>
    </source>
</reference>
<keyword evidence="1" id="KW-1133">Transmembrane helix</keyword>
<protein>
    <recommendedName>
        <fullName evidence="4">O-antigen ligase domain-containing protein</fullName>
    </recommendedName>
</protein>
<feature type="transmembrane region" description="Helical" evidence="1">
    <location>
        <begin position="302"/>
        <end position="323"/>
    </location>
</feature>
<dbReference type="Proteomes" id="UP000603141">
    <property type="component" value="Unassembled WGS sequence"/>
</dbReference>
<dbReference type="RefSeq" id="WP_200269661.1">
    <property type="nucleotide sequence ID" value="NZ_JAENIJ010000011.1"/>
</dbReference>
<feature type="transmembrane region" description="Helical" evidence="1">
    <location>
        <begin position="88"/>
        <end position="109"/>
    </location>
</feature>
<evidence type="ECO:0008006" key="4">
    <source>
        <dbReference type="Google" id="ProtNLM"/>
    </source>
</evidence>
<name>A0A934S7Z3_9BACT</name>
<accession>A0A934S7Z3</accession>
<feature type="transmembrane region" description="Helical" evidence="1">
    <location>
        <begin position="259"/>
        <end position="275"/>
    </location>
</feature>
<evidence type="ECO:0000256" key="1">
    <source>
        <dbReference type="SAM" id="Phobius"/>
    </source>
</evidence>
<feature type="transmembrane region" description="Helical" evidence="1">
    <location>
        <begin position="40"/>
        <end position="66"/>
    </location>
</feature>
<proteinExistence type="predicted"/>
<comment type="caution">
    <text evidence="2">The sequence shown here is derived from an EMBL/GenBank/DDBJ whole genome shotgun (WGS) entry which is preliminary data.</text>
</comment>
<sequence>MNSRSLTTIFFGIIGIIIALWSGISILMNPTGGIAGLSKLITIVAILVSIVNPKAGLFALAAQAIYTDQIKRIGVYYGAVSMTTVQEILIGPILTICALNFGLIIQLLFGKIRMTWLGWSLYGIGFALSIYYLSGGAIGGGSSFAKKAYNAAVAGAYTTVVPLCYALFKDVKDWIKFLSFQVIIVVPSAAWAIWQYFHGFNNIEWTYAMSGLSPVHTSQMLMFENPRVFGFFGSASALGCLCIYVTFAVWRAIKIKESRCVFAIISVILFIALVFSTQRSALLSPFIFGLFIFFYRTPRRTFLIYSLIGITFIIAIYKSNWLLNEGIGKVNSIIANNSTKWGSEVLKVSTFSDRLRGWERLGRADSWTLFGTNDEGGFEATGVASKDYSHDMINRILIRVGAVGLGAVILVGGAIALNLHRLVWRLPKGWHQSIGVLSLGITVPICLMSAAGGDNFTTTPYNLAIWSAFAGAFVVRKMTFSTSTSDEIQISAQNTQDGSLETTKQTYRA</sequence>
<evidence type="ECO:0000313" key="2">
    <source>
        <dbReference type="EMBL" id="MBK1882481.1"/>
    </source>
</evidence>
<feature type="transmembrane region" description="Helical" evidence="1">
    <location>
        <begin position="177"/>
        <end position="197"/>
    </location>
</feature>
<evidence type="ECO:0000313" key="3">
    <source>
        <dbReference type="Proteomes" id="UP000603141"/>
    </source>
</evidence>
<feature type="transmembrane region" description="Helical" evidence="1">
    <location>
        <begin position="429"/>
        <end position="452"/>
    </location>
</feature>
<feature type="transmembrane region" description="Helical" evidence="1">
    <location>
        <begin position="228"/>
        <end position="247"/>
    </location>
</feature>
<feature type="transmembrane region" description="Helical" evidence="1">
    <location>
        <begin position="396"/>
        <end position="417"/>
    </location>
</feature>
<feature type="transmembrane region" description="Helical" evidence="1">
    <location>
        <begin position="6"/>
        <end position="28"/>
    </location>
</feature>
<keyword evidence="1" id="KW-0812">Transmembrane</keyword>
<gene>
    <name evidence="2" type="ORF">JIN85_08645</name>
</gene>
<dbReference type="EMBL" id="JAENIJ010000011">
    <property type="protein sequence ID" value="MBK1882481.1"/>
    <property type="molecule type" value="Genomic_DNA"/>
</dbReference>
<dbReference type="AlphaFoldDB" id="A0A934S7Z3"/>
<keyword evidence="1" id="KW-0472">Membrane</keyword>
<feature type="transmembrane region" description="Helical" evidence="1">
    <location>
        <begin position="116"/>
        <end position="133"/>
    </location>
</feature>
<feature type="transmembrane region" description="Helical" evidence="1">
    <location>
        <begin position="148"/>
        <end position="168"/>
    </location>
</feature>